<dbReference type="AlphaFoldDB" id="A0A5K7X5X3"/>
<keyword evidence="4" id="KW-1185">Reference proteome</keyword>
<evidence type="ECO:0000259" key="2">
    <source>
        <dbReference type="Pfam" id="PF07596"/>
    </source>
</evidence>
<organism evidence="3 4">
    <name type="scientific">Lacipirellula parvula</name>
    <dbReference type="NCBI Taxonomy" id="2650471"/>
    <lineage>
        <taxon>Bacteria</taxon>
        <taxon>Pseudomonadati</taxon>
        <taxon>Planctomycetota</taxon>
        <taxon>Planctomycetia</taxon>
        <taxon>Pirellulales</taxon>
        <taxon>Lacipirellulaceae</taxon>
        <taxon>Lacipirellula</taxon>
    </lineage>
</organism>
<proteinExistence type="predicted"/>
<dbReference type="Proteomes" id="UP000326837">
    <property type="component" value="Chromosome"/>
</dbReference>
<feature type="region of interest" description="Disordered" evidence="1">
    <location>
        <begin position="250"/>
        <end position="281"/>
    </location>
</feature>
<name>A0A5K7X5X3_9BACT</name>
<dbReference type="PANTHER" id="PTHR30093">
    <property type="entry name" value="GENERAL SECRETION PATHWAY PROTEIN G"/>
    <property type="match status" value="1"/>
</dbReference>
<dbReference type="EMBL" id="AP021861">
    <property type="protein sequence ID" value="BBO31212.1"/>
    <property type="molecule type" value="Genomic_DNA"/>
</dbReference>
<dbReference type="Gene3D" id="3.30.700.10">
    <property type="entry name" value="Glycoprotein, Type 4 Pilin"/>
    <property type="match status" value="1"/>
</dbReference>
<evidence type="ECO:0000256" key="1">
    <source>
        <dbReference type="SAM" id="MobiDB-lite"/>
    </source>
</evidence>
<dbReference type="PANTHER" id="PTHR30093:SF2">
    <property type="entry name" value="TYPE II SECRETION SYSTEM PROTEIN H"/>
    <property type="match status" value="1"/>
</dbReference>
<dbReference type="KEGG" id="lpav:PLANPX_0824"/>
<feature type="domain" description="DUF1559" evidence="2">
    <location>
        <begin position="33"/>
        <end position="315"/>
    </location>
</feature>
<reference evidence="4" key="1">
    <citation type="submission" date="2019-10" db="EMBL/GenBank/DDBJ databases">
        <title>Lacipirellula parvula gen. nov., sp. nov., representing a lineage of planctomycetes widespread in freshwater anoxic habitats, and description of the family Lacipirellulaceae.</title>
        <authorList>
            <person name="Dedysh S.N."/>
            <person name="Kulichevskaya I.S."/>
            <person name="Beletsky A.V."/>
            <person name="Rakitin A.L."/>
            <person name="Mardanov A.V."/>
            <person name="Ivanova A.A."/>
            <person name="Saltykova V.X."/>
            <person name="Rijpstra W.I.C."/>
            <person name="Sinninghe Damste J.S."/>
            <person name="Ravin N.V."/>
        </authorList>
    </citation>
    <scope>NUCLEOTIDE SEQUENCE [LARGE SCALE GENOMIC DNA]</scope>
    <source>
        <strain evidence="4">PX69</strain>
    </source>
</reference>
<feature type="compositionally biased region" description="Polar residues" evidence="1">
    <location>
        <begin position="250"/>
        <end position="265"/>
    </location>
</feature>
<evidence type="ECO:0000313" key="3">
    <source>
        <dbReference type="EMBL" id="BBO31212.1"/>
    </source>
</evidence>
<dbReference type="Pfam" id="PF07596">
    <property type="entry name" value="SBP_bac_10"/>
    <property type="match status" value="1"/>
</dbReference>
<dbReference type="RefSeq" id="WP_152097393.1">
    <property type="nucleotide sequence ID" value="NZ_AP021861.1"/>
</dbReference>
<sequence>MSVRSRSGFTLVELLVVIAIIGVLVSLLLPAVQAARESSRRSQCINGLRQLGIGMQNYHDSKKQLPAGNFSCCWGTWQMLILPYIEQQQLGALYTFLPKSATSPGDYSYSYYASAPTANPPINNLQVVQTRIAMLTCPSDEPQIDAQKVTFHNYVVNYGNTNHIGWDHRLPTSPAYVRYEKGPFVGDDWNAHPKIERNFKEITDGLSNTMLASETVQGQDVVDPVNPVANARDLRGLTWWGWSAGFETRNGPNTSSADTMQQKEYCSSAPPNPPCDSPSSAASYHWAAARSRHPGGVNAAMCDASVQFVTDGVDLAAWRAASTMQAEEAYGSLGP</sequence>
<dbReference type="PROSITE" id="PS00409">
    <property type="entry name" value="PROKAR_NTER_METHYL"/>
    <property type="match status" value="1"/>
</dbReference>
<dbReference type="NCBIfam" id="TIGR02532">
    <property type="entry name" value="IV_pilin_GFxxxE"/>
    <property type="match status" value="1"/>
</dbReference>
<dbReference type="InterPro" id="IPR045584">
    <property type="entry name" value="Pilin-like"/>
</dbReference>
<dbReference type="InterPro" id="IPR027558">
    <property type="entry name" value="Pre_pil_HX9DG_C"/>
</dbReference>
<gene>
    <name evidence="3" type="ORF">PLANPX_0824</name>
</gene>
<dbReference type="SUPFAM" id="SSF54523">
    <property type="entry name" value="Pili subunits"/>
    <property type="match status" value="1"/>
</dbReference>
<dbReference type="NCBIfam" id="TIGR04294">
    <property type="entry name" value="pre_pil_HX9DG"/>
    <property type="match status" value="1"/>
</dbReference>
<dbReference type="Pfam" id="PF07963">
    <property type="entry name" value="N_methyl"/>
    <property type="match status" value="1"/>
</dbReference>
<dbReference type="InterPro" id="IPR012902">
    <property type="entry name" value="N_methyl_site"/>
</dbReference>
<evidence type="ECO:0000313" key="4">
    <source>
        <dbReference type="Proteomes" id="UP000326837"/>
    </source>
</evidence>
<accession>A0A5K7X5X3</accession>
<dbReference type="InterPro" id="IPR011453">
    <property type="entry name" value="DUF1559"/>
</dbReference>
<protein>
    <recommendedName>
        <fullName evidence="2">DUF1559 domain-containing protein</fullName>
    </recommendedName>
</protein>